<accession>Q6ZAB0</accession>
<feature type="region of interest" description="Disordered" evidence="1">
    <location>
        <begin position="1"/>
        <end position="22"/>
    </location>
</feature>
<name>Q6ZAB0_ORYSJ</name>
<gene>
    <name evidence="2" type="primary">P0429B05.20</name>
</gene>
<organism evidence="2 3">
    <name type="scientific">Oryza sativa subsp. japonica</name>
    <name type="common">Rice</name>
    <dbReference type="NCBI Taxonomy" id="39947"/>
    <lineage>
        <taxon>Eukaryota</taxon>
        <taxon>Viridiplantae</taxon>
        <taxon>Streptophyta</taxon>
        <taxon>Embryophyta</taxon>
        <taxon>Tracheophyta</taxon>
        <taxon>Spermatophyta</taxon>
        <taxon>Magnoliopsida</taxon>
        <taxon>Liliopsida</taxon>
        <taxon>Poales</taxon>
        <taxon>Poaceae</taxon>
        <taxon>BOP clade</taxon>
        <taxon>Oryzoideae</taxon>
        <taxon>Oryzeae</taxon>
        <taxon>Oryzinae</taxon>
        <taxon>Oryza</taxon>
        <taxon>Oryza sativa</taxon>
    </lineage>
</organism>
<evidence type="ECO:0000313" key="2">
    <source>
        <dbReference type="EMBL" id="BAD09812.1"/>
    </source>
</evidence>
<dbReference type="EMBL" id="AP004665">
    <property type="protein sequence ID" value="BAD09812.1"/>
    <property type="molecule type" value="Genomic_DNA"/>
</dbReference>
<proteinExistence type="predicted"/>
<evidence type="ECO:0000256" key="1">
    <source>
        <dbReference type="SAM" id="MobiDB-lite"/>
    </source>
</evidence>
<sequence>MHVLRASRSPEPSTPLASGVRARGRHYASMPPGACSRKESHLIHDARYVHPTRRRAGYQPRARVLWLADWLGARG</sequence>
<dbReference type="Proteomes" id="UP000000763">
    <property type="component" value="Chromosome 8"/>
</dbReference>
<evidence type="ECO:0000313" key="3">
    <source>
        <dbReference type="Proteomes" id="UP000000763"/>
    </source>
</evidence>
<reference evidence="3" key="2">
    <citation type="journal article" date="2008" name="Nucleic Acids Res.">
        <title>The rice annotation project database (RAP-DB): 2008 update.</title>
        <authorList>
            <consortium name="The rice annotation project (RAP)"/>
        </authorList>
    </citation>
    <scope>GENOME REANNOTATION</scope>
    <source>
        <strain evidence="3">cv. Nipponbare</strain>
    </source>
</reference>
<reference evidence="3" key="1">
    <citation type="journal article" date="2005" name="Nature">
        <title>The map-based sequence of the rice genome.</title>
        <authorList>
            <consortium name="International rice genome sequencing project (IRGSP)"/>
            <person name="Matsumoto T."/>
            <person name="Wu J."/>
            <person name="Kanamori H."/>
            <person name="Katayose Y."/>
            <person name="Fujisawa M."/>
            <person name="Namiki N."/>
            <person name="Mizuno H."/>
            <person name="Yamamoto K."/>
            <person name="Antonio B.A."/>
            <person name="Baba T."/>
            <person name="Sakata K."/>
            <person name="Nagamura Y."/>
            <person name="Aoki H."/>
            <person name="Arikawa K."/>
            <person name="Arita K."/>
            <person name="Bito T."/>
            <person name="Chiden Y."/>
            <person name="Fujitsuka N."/>
            <person name="Fukunaka R."/>
            <person name="Hamada M."/>
            <person name="Harada C."/>
            <person name="Hayashi A."/>
            <person name="Hijishita S."/>
            <person name="Honda M."/>
            <person name="Hosokawa S."/>
            <person name="Ichikawa Y."/>
            <person name="Idonuma A."/>
            <person name="Iijima M."/>
            <person name="Ikeda M."/>
            <person name="Ikeno M."/>
            <person name="Ito K."/>
            <person name="Ito S."/>
            <person name="Ito T."/>
            <person name="Ito Y."/>
            <person name="Ito Y."/>
            <person name="Iwabuchi A."/>
            <person name="Kamiya K."/>
            <person name="Karasawa W."/>
            <person name="Kurita K."/>
            <person name="Katagiri S."/>
            <person name="Kikuta A."/>
            <person name="Kobayashi H."/>
            <person name="Kobayashi N."/>
            <person name="Machita K."/>
            <person name="Maehara T."/>
            <person name="Masukawa M."/>
            <person name="Mizubayashi T."/>
            <person name="Mukai Y."/>
            <person name="Nagasaki H."/>
            <person name="Nagata Y."/>
            <person name="Naito S."/>
            <person name="Nakashima M."/>
            <person name="Nakama Y."/>
            <person name="Nakamichi Y."/>
            <person name="Nakamura M."/>
            <person name="Meguro A."/>
            <person name="Negishi M."/>
            <person name="Ohta I."/>
            <person name="Ohta T."/>
            <person name="Okamoto M."/>
            <person name="Ono N."/>
            <person name="Saji S."/>
            <person name="Sakaguchi M."/>
            <person name="Sakai K."/>
            <person name="Shibata M."/>
            <person name="Shimokawa T."/>
            <person name="Song J."/>
            <person name="Takazaki Y."/>
            <person name="Terasawa K."/>
            <person name="Tsugane M."/>
            <person name="Tsuji K."/>
            <person name="Ueda S."/>
            <person name="Waki K."/>
            <person name="Yamagata H."/>
            <person name="Yamamoto M."/>
            <person name="Yamamoto S."/>
            <person name="Yamane H."/>
            <person name="Yoshiki S."/>
            <person name="Yoshihara R."/>
            <person name="Yukawa K."/>
            <person name="Zhong H."/>
            <person name="Yano M."/>
            <person name="Yuan Q."/>
            <person name="Ouyang S."/>
            <person name="Liu J."/>
            <person name="Jones K.M."/>
            <person name="Gansberger K."/>
            <person name="Moffat K."/>
            <person name="Hill J."/>
            <person name="Bera J."/>
            <person name="Fadrosh D."/>
            <person name="Jin S."/>
            <person name="Johri S."/>
            <person name="Kim M."/>
            <person name="Overton L."/>
            <person name="Reardon M."/>
            <person name="Tsitrin T."/>
            <person name="Vuong H."/>
            <person name="Weaver B."/>
            <person name="Ciecko A."/>
            <person name="Tallon L."/>
            <person name="Jackson J."/>
            <person name="Pai G."/>
            <person name="Aken S.V."/>
            <person name="Utterback T."/>
            <person name="Reidmuller S."/>
            <person name="Feldblyum T."/>
            <person name="Hsiao J."/>
            <person name="Zismann V."/>
            <person name="Iobst S."/>
            <person name="de Vazeille A.R."/>
            <person name="Buell C.R."/>
            <person name="Ying K."/>
            <person name="Li Y."/>
            <person name="Lu T."/>
            <person name="Huang Y."/>
            <person name="Zhao Q."/>
            <person name="Feng Q."/>
            <person name="Zhang L."/>
            <person name="Zhu J."/>
            <person name="Weng Q."/>
            <person name="Mu J."/>
            <person name="Lu Y."/>
            <person name="Fan D."/>
            <person name="Liu Y."/>
            <person name="Guan J."/>
            <person name="Zhang Y."/>
            <person name="Yu S."/>
            <person name="Liu X."/>
            <person name="Zhang Y."/>
            <person name="Hong G."/>
            <person name="Han B."/>
            <person name="Choisne N."/>
            <person name="Demange N."/>
            <person name="Orjeda G."/>
            <person name="Samain S."/>
            <person name="Cattolico L."/>
            <person name="Pelletier E."/>
            <person name="Couloux A."/>
            <person name="Segurens B."/>
            <person name="Wincker P."/>
            <person name="D'Hont A."/>
            <person name="Scarpelli C."/>
            <person name="Weissenbach J."/>
            <person name="Salanoubat M."/>
            <person name="Quetier F."/>
            <person name="Yu Y."/>
            <person name="Kim H.R."/>
            <person name="Rambo T."/>
            <person name="Currie J."/>
            <person name="Collura K."/>
            <person name="Luo M."/>
            <person name="Yang T."/>
            <person name="Ammiraju J.S.S."/>
            <person name="Engler F."/>
            <person name="Soderlund C."/>
            <person name="Wing R.A."/>
            <person name="Palmer L.E."/>
            <person name="de la Bastide M."/>
            <person name="Spiegel L."/>
            <person name="Nascimento L."/>
            <person name="Zutavern T."/>
            <person name="O'Shaughnessy A."/>
            <person name="Dike S."/>
            <person name="Dedhia N."/>
            <person name="Preston R."/>
            <person name="Balija V."/>
            <person name="McCombie W.R."/>
            <person name="Chow T."/>
            <person name="Chen H."/>
            <person name="Chung M."/>
            <person name="Chen C."/>
            <person name="Shaw J."/>
            <person name="Wu H."/>
            <person name="Hsiao K."/>
            <person name="Chao Y."/>
            <person name="Chu M."/>
            <person name="Cheng C."/>
            <person name="Hour A."/>
            <person name="Lee P."/>
            <person name="Lin S."/>
            <person name="Lin Y."/>
            <person name="Liou J."/>
            <person name="Liu S."/>
            <person name="Hsing Y."/>
            <person name="Raghuvanshi S."/>
            <person name="Mohanty A."/>
            <person name="Bharti A.K."/>
            <person name="Gaur A."/>
            <person name="Gupta V."/>
            <person name="Kumar D."/>
            <person name="Ravi V."/>
            <person name="Vij S."/>
            <person name="Kapur A."/>
            <person name="Khurana P."/>
            <person name="Khurana P."/>
            <person name="Khurana J.P."/>
            <person name="Tyagi A.K."/>
            <person name="Gaikwad K."/>
            <person name="Singh A."/>
            <person name="Dalal V."/>
            <person name="Srivastava S."/>
            <person name="Dixit A."/>
            <person name="Pal A.K."/>
            <person name="Ghazi I.A."/>
            <person name="Yadav M."/>
            <person name="Pandit A."/>
            <person name="Bhargava A."/>
            <person name="Sureshbabu K."/>
            <person name="Batra K."/>
            <person name="Sharma T.R."/>
            <person name="Mohapatra T."/>
            <person name="Singh N.K."/>
            <person name="Messing J."/>
            <person name="Nelson A.B."/>
            <person name="Fuks G."/>
            <person name="Kavchok S."/>
            <person name="Keizer G."/>
            <person name="Linton E."/>
            <person name="Llaca V."/>
            <person name="Song R."/>
            <person name="Tanyolac B."/>
            <person name="Young S."/>
            <person name="Ho-Il K."/>
            <person name="Hahn J.H."/>
            <person name="Sangsakoo G."/>
            <person name="Vanavichit A."/>
            <person name="de Mattos Luiz.A.T."/>
            <person name="Zimmer P.D."/>
            <person name="Malone G."/>
            <person name="Dellagostin O."/>
            <person name="de Oliveira A.C."/>
            <person name="Bevan M."/>
            <person name="Bancroft I."/>
            <person name="Minx P."/>
            <person name="Cordum H."/>
            <person name="Wilson R."/>
            <person name="Cheng Z."/>
            <person name="Jin W."/>
            <person name="Jiang J."/>
            <person name="Leong S.A."/>
            <person name="Iwama H."/>
            <person name="Gojobori T."/>
            <person name="Itoh T."/>
            <person name="Niimura Y."/>
            <person name="Fujii Y."/>
            <person name="Habara T."/>
            <person name="Sakai H."/>
            <person name="Sato Y."/>
            <person name="Wilson G."/>
            <person name="Kumar K."/>
            <person name="McCouch S."/>
            <person name="Juretic N."/>
            <person name="Hoen D."/>
            <person name="Wright S."/>
            <person name="Bruskiewich R."/>
            <person name="Bureau T."/>
            <person name="Miyao A."/>
            <person name="Hirochika H."/>
            <person name="Nishikawa T."/>
            <person name="Kadowaki K."/>
            <person name="Sugiura M."/>
            <person name="Burr B."/>
            <person name="Sasaki T."/>
        </authorList>
    </citation>
    <scope>NUCLEOTIDE SEQUENCE [LARGE SCALE GENOMIC DNA]</scope>
    <source>
        <strain evidence="3">cv. Nipponbare</strain>
    </source>
</reference>
<protein>
    <submittedName>
        <fullName evidence="2">Uncharacterized protein</fullName>
    </submittedName>
</protein>
<dbReference type="AlphaFoldDB" id="Q6ZAB0"/>